<name>A0ABT1N225_9GAMM</name>
<reference evidence="3 4" key="1">
    <citation type="submission" date="2022-07" db="EMBL/GenBank/DDBJ databases">
        <title>Photobacterium pectinilyticum sp. nov., a marine bacterium isolated from surface seawater of Qingdao offshore.</title>
        <authorList>
            <person name="Wang X."/>
        </authorList>
    </citation>
    <scope>NUCLEOTIDE SEQUENCE [LARGE SCALE GENOMIC DNA]</scope>
    <source>
        <strain evidence="3 4">ZSDE20</strain>
    </source>
</reference>
<dbReference type="InterPro" id="IPR037021">
    <property type="entry name" value="RnfH_sf"/>
</dbReference>
<dbReference type="PANTHER" id="PTHR37483:SF1">
    <property type="entry name" value="UPF0125 PROTEIN RATB"/>
    <property type="match status" value="1"/>
</dbReference>
<dbReference type="Gene3D" id="3.10.20.280">
    <property type="entry name" value="RnfH-like"/>
    <property type="match status" value="1"/>
</dbReference>
<proteinExistence type="inferred from homology"/>
<dbReference type="PANTHER" id="PTHR37483">
    <property type="entry name" value="UPF0125 PROTEIN RATB"/>
    <property type="match status" value="1"/>
</dbReference>
<evidence type="ECO:0000313" key="4">
    <source>
        <dbReference type="Proteomes" id="UP001524460"/>
    </source>
</evidence>
<accession>A0ABT1N225</accession>
<keyword evidence="4" id="KW-1185">Reference proteome</keyword>
<sequence length="84" mass="9358">MNVSVVYALPSRQAWLPVTLADEATVLMAIQQSGILNLFPDIDLSVQKVGVFGKMKALDAVIEEGDRIEIYRPIVWKPTDDDEL</sequence>
<protein>
    <recommendedName>
        <fullName evidence="2">UPF0125 protein NHN17_11020</fullName>
    </recommendedName>
</protein>
<dbReference type="InterPro" id="IPR016155">
    <property type="entry name" value="Mopterin_synth/thiamin_S_b"/>
</dbReference>
<dbReference type="EMBL" id="JANEYT010000021">
    <property type="protein sequence ID" value="MCQ1058592.1"/>
    <property type="molecule type" value="Genomic_DNA"/>
</dbReference>
<comment type="caution">
    <text evidence="3">The sequence shown here is derived from an EMBL/GenBank/DDBJ whole genome shotgun (WGS) entry which is preliminary data.</text>
</comment>
<dbReference type="HAMAP" id="MF_00460">
    <property type="entry name" value="UPF0125_RnfH"/>
    <property type="match status" value="1"/>
</dbReference>
<organism evidence="3 4">
    <name type="scientific">Photobacterium pectinilyticum</name>
    <dbReference type="NCBI Taxonomy" id="2906793"/>
    <lineage>
        <taxon>Bacteria</taxon>
        <taxon>Pseudomonadati</taxon>
        <taxon>Pseudomonadota</taxon>
        <taxon>Gammaproteobacteria</taxon>
        <taxon>Vibrionales</taxon>
        <taxon>Vibrionaceae</taxon>
        <taxon>Photobacterium</taxon>
    </lineage>
</organism>
<comment type="similarity">
    <text evidence="1 2">Belongs to the UPF0125 (RnfH) family.</text>
</comment>
<evidence type="ECO:0000256" key="2">
    <source>
        <dbReference type="HAMAP-Rule" id="MF_00460"/>
    </source>
</evidence>
<evidence type="ECO:0000313" key="3">
    <source>
        <dbReference type="EMBL" id="MCQ1058592.1"/>
    </source>
</evidence>
<dbReference type="Proteomes" id="UP001524460">
    <property type="component" value="Unassembled WGS sequence"/>
</dbReference>
<dbReference type="NCBIfam" id="NF002490">
    <property type="entry name" value="PRK01777.1"/>
    <property type="match status" value="1"/>
</dbReference>
<gene>
    <name evidence="3" type="ORF">NHN17_11020</name>
</gene>
<evidence type="ECO:0000256" key="1">
    <source>
        <dbReference type="ARBA" id="ARBA00010645"/>
    </source>
</evidence>
<dbReference type="SUPFAM" id="SSF54285">
    <property type="entry name" value="MoaD/ThiS"/>
    <property type="match status" value="1"/>
</dbReference>
<dbReference type="InterPro" id="IPR005346">
    <property type="entry name" value="RnfH"/>
</dbReference>
<dbReference type="RefSeq" id="WP_255042555.1">
    <property type="nucleotide sequence ID" value="NZ_JANEYT010000021.1"/>
</dbReference>
<dbReference type="Pfam" id="PF03658">
    <property type="entry name" value="Ub-RnfH"/>
    <property type="match status" value="1"/>
</dbReference>